<dbReference type="Proteomes" id="UP000275078">
    <property type="component" value="Unassembled WGS sequence"/>
</dbReference>
<reference evidence="1 2" key="1">
    <citation type="journal article" date="2018" name="Nat. Ecol. Evol.">
        <title>Pezizomycetes genomes reveal the molecular basis of ectomycorrhizal truffle lifestyle.</title>
        <authorList>
            <person name="Murat C."/>
            <person name="Payen T."/>
            <person name="Noel B."/>
            <person name="Kuo A."/>
            <person name="Morin E."/>
            <person name="Chen J."/>
            <person name="Kohler A."/>
            <person name="Krizsan K."/>
            <person name="Balestrini R."/>
            <person name="Da Silva C."/>
            <person name="Montanini B."/>
            <person name="Hainaut M."/>
            <person name="Levati E."/>
            <person name="Barry K.W."/>
            <person name="Belfiori B."/>
            <person name="Cichocki N."/>
            <person name="Clum A."/>
            <person name="Dockter R.B."/>
            <person name="Fauchery L."/>
            <person name="Guy J."/>
            <person name="Iotti M."/>
            <person name="Le Tacon F."/>
            <person name="Lindquist E.A."/>
            <person name="Lipzen A."/>
            <person name="Malagnac F."/>
            <person name="Mello A."/>
            <person name="Molinier V."/>
            <person name="Miyauchi S."/>
            <person name="Poulain J."/>
            <person name="Riccioni C."/>
            <person name="Rubini A."/>
            <person name="Sitrit Y."/>
            <person name="Splivallo R."/>
            <person name="Traeger S."/>
            <person name="Wang M."/>
            <person name="Zifcakova L."/>
            <person name="Wipf D."/>
            <person name="Zambonelli A."/>
            <person name="Paolocci F."/>
            <person name="Nowrousian M."/>
            <person name="Ottonello S."/>
            <person name="Baldrian P."/>
            <person name="Spatafora J.W."/>
            <person name="Henrissat B."/>
            <person name="Nagy L.G."/>
            <person name="Aury J.M."/>
            <person name="Wincker P."/>
            <person name="Grigoriev I.V."/>
            <person name="Bonfante P."/>
            <person name="Martin F.M."/>
        </authorList>
    </citation>
    <scope>NUCLEOTIDE SEQUENCE [LARGE SCALE GENOMIC DNA]</scope>
    <source>
        <strain evidence="1 2">RN42</strain>
    </source>
</reference>
<protein>
    <submittedName>
        <fullName evidence="1">Uncharacterized protein</fullName>
    </submittedName>
</protein>
<dbReference type="EMBL" id="ML119782">
    <property type="protein sequence ID" value="RPA74720.1"/>
    <property type="molecule type" value="Genomic_DNA"/>
</dbReference>
<accession>A0A3N4HSE4</accession>
<keyword evidence="2" id="KW-1185">Reference proteome</keyword>
<proteinExistence type="predicted"/>
<sequence>MRGLGSIYCNRRHPNHCPSRLDYLSLISTSVTVVGFAVKIKSPAAAWAPVMSKQEAVDLQDVKRANHSRILTIFSTLLNFKDLDICIFAMVLFTFSTKALAANTLGVVPEALQKQYASLACLYNHTLTNLINALGTYFFPQQNWLSMGGVAICALPHSILDRAFAKANQVVKMTSDQLIASTSTTTDKVLYKDAEQLEGCLRLLQEVVIKVEELATKRWTHMERQLVHQPKPQRLQKIVFGDFRTNILGLDYDMVEKEVKVEKSNETFFDVGFIRLAGAYIQKGRERFCSVVNGQTGLEIIGRRLYAMRAEMMKDGMMDMKRWGDAEGMTKVKIWVPSSQFHAKLLVVKNCKRVKMCRPIMPGHLQSAIMTKKIKQSRKTFNSIVERKFRKRTFGPPKELALVTFIAPNSAKGHKPRS</sequence>
<evidence type="ECO:0000313" key="2">
    <source>
        <dbReference type="Proteomes" id="UP000275078"/>
    </source>
</evidence>
<dbReference type="AlphaFoldDB" id="A0A3N4HSE4"/>
<gene>
    <name evidence="1" type="ORF">BJ508DRAFT_312622</name>
</gene>
<name>A0A3N4HSE4_ASCIM</name>
<organism evidence="1 2">
    <name type="scientific">Ascobolus immersus RN42</name>
    <dbReference type="NCBI Taxonomy" id="1160509"/>
    <lineage>
        <taxon>Eukaryota</taxon>
        <taxon>Fungi</taxon>
        <taxon>Dikarya</taxon>
        <taxon>Ascomycota</taxon>
        <taxon>Pezizomycotina</taxon>
        <taxon>Pezizomycetes</taxon>
        <taxon>Pezizales</taxon>
        <taxon>Ascobolaceae</taxon>
        <taxon>Ascobolus</taxon>
    </lineage>
</organism>
<evidence type="ECO:0000313" key="1">
    <source>
        <dbReference type="EMBL" id="RPA74720.1"/>
    </source>
</evidence>